<protein>
    <recommendedName>
        <fullName evidence="4">Gingipain propeptide domain-containing protein</fullName>
    </recommendedName>
</protein>
<evidence type="ECO:0008006" key="4">
    <source>
        <dbReference type="Google" id="ProtNLM"/>
    </source>
</evidence>
<organism evidence="2 3">
    <name type="scientific">candidate division WOR-1 bacterium RIFOXYB2_FULL_48_7</name>
    <dbReference type="NCBI Taxonomy" id="1802583"/>
    <lineage>
        <taxon>Bacteria</taxon>
        <taxon>Bacillati</taxon>
        <taxon>Saganbacteria</taxon>
    </lineage>
</organism>
<reference evidence="2 3" key="1">
    <citation type="journal article" date="2016" name="Nat. Commun.">
        <title>Thousands of microbial genomes shed light on interconnected biogeochemical processes in an aquifer system.</title>
        <authorList>
            <person name="Anantharaman K."/>
            <person name="Brown C.T."/>
            <person name="Hug L.A."/>
            <person name="Sharon I."/>
            <person name="Castelle C.J."/>
            <person name="Probst A.J."/>
            <person name="Thomas B.C."/>
            <person name="Singh A."/>
            <person name="Wilkins M.J."/>
            <person name="Karaoz U."/>
            <person name="Brodie E.L."/>
            <person name="Williams K.H."/>
            <person name="Hubbard S.S."/>
            <person name="Banfield J.F."/>
        </authorList>
    </citation>
    <scope>NUCLEOTIDE SEQUENCE [LARGE SCALE GENOMIC DNA]</scope>
</reference>
<keyword evidence="1" id="KW-0732">Signal</keyword>
<proteinExistence type="predicted"/>
<feature type="signal peptide" evidence="1">
    <location>
        <begin position="1"/>
        <end position="23"/>
    </location>
</feature>
<comment type="caution">
    <text evidence="2">The sequence shown here is derived from an EMBL/GenBank/DDBJ whole genome shotgun (WGS) entry which is preliminary data.</text>
</comment>
<name>A0A1F4TQ64_UNCSA</name>
<accession>A0A1F4TQ64</accession>
<dbReference type="AlphaFoldDB" id="A0A1F4TQ64"/>
<dbReference type="STRING" id="1802583.A2311_00965"/>
<sequence>MKNKLSLILAALFLVTFCTTSFAALKFNMPNSMYRKIDKTGSTSPYKSSAKVVIKGVGIGNIIFAPSNLDFDAESSYAGVGTSFTADQIKANFQARAYFPARIKDIIAYVEAKNPGYKFNSNTIDSEISVEPPDGLRYSGKMMPSALQGGASSDLDDESLVFDQYRSWLTPNNESSFRSVNIEQLVMVEPGTYKVTISHFLNFDTGKGKYVSKYDRSGNLVTEWVPNIHGFLIATGSCTITN</sequence>
<evidence type="ECO:0000313" key="3">
    <source>
        <dbReference type="Proteomes" id="UP000178951"/>
    </source>
</evidence>
<dbReference type="EMBL" id="MEUF01000047">
    <property type="protein sequence ID" value="OGC34213.1"/>
    <property type="molecule type" value="Genomic_DNA"/>
</dbReference>
<gene>
    <name evidence="2" type="ORF">A2311_00965</name>
</gene>
<feature type="chain" id="PRO_5009514652" description="Gingipain propeptide domain-containing protein" evidence="1">
    <location>
        <begin position="24"/>
        <end position="242"/>
    </location>
</feature>
<evidence type="ECO:0000313" key="2">
    <source>
        <dbReference type="EMBL" id="OGC34213.1"/>
    </source>
</evidence>
<dbReference type="Proteomes" id="UP000178951">
    <property type="component" value="Unassembled WGS sequence"/>
</dbReference>
<evidence type="ECO:0000256" key="1">
    <source>
        <dbReference type="SAM" id="SignalP"/>
    </source>
</evidence>